<protein>
    <recommendedName>
        <fullName evidence="3">Protein TRIGALACTOSYLDIACYLGLYCEROL 4, chloroplastic</fullName>
    </recommendedName>
</protein>
<organism evidence="1 2">
    <name type="scientific">Turnera subulata</name>
    <dbReference type="NCBI Taxonomy" id="218843"/>
    <lineage>
        <taxon>Eukaryota</taxon>
        <taxon>Viridiplantae</taxon>
        <taxon>Streptophyta</taxon>
        <taxon>Embryophyta</taxon>
        <taxon>Tracheophyta</taxon>
        <taxon>Spermatophyta</taxon>
        <taxon>Magnoliopsida</taxon>
        <taxon>eudicotyledons</taxon>
        <taxon>Gunneridae</taxon>
        <taxon>Pentapetalae</taxon>
        <taxon>rosids</taxon>
        <taxon>fabids</taxon>
        <taxon>Malpighiales</taxon>
        <taxon>Passifloraceae</taxon>
        <taxon>Turnera</taxon>
    </lineage>
</organism>
<reference evidence="1" key="1">
    <citation type="submission" date="2022-02" db="EMBL/GenBank/DDBJ databases">
        <authorList>
            <person name="Henning P.M."/>
            <person name="McCubbin A.G."/>
            <person name="Shore J.S."/>
        </authorList>
    </citation>
    <scope>NUCLEOTIDE SEQUENCE</scope>
    <source>
        <strain evidence="1">F60SS</strain>
        <tissue evidence="1">Leaves</tissue>
    </source>
</reference>
<dbReference type="GO" id="GO:0009941">
    <property type="term" value="C:chloroplast envelope"/>
    <property type="evidence" value="ECO:0007669"/>
    <property type="project" value="TreeGrafter"/>
</dbReference>
<dbReference type="PANTHER" id="PTHR34954">
    <property type="entry name" value="EXPRESSED PROTEIN"/>
    <property type="match status" value="1"/>
</dbReference>
<dbReference type="GO" id="GO:0034196">
    <property type="term" value="P:acylglycerol transport"/>
    <property type="evidence" value="ECO:0007669"/>
    <property type="project" value="InterPro"/>
</dbReference>
<dbReference type="PANTHER" id="PTHR34954:SF4">
    <property type="entry name" value="PROTEIN TRIGALACTOSYLDIACYLGLYCEROL 4, CHLOROPLASTIC"/>
    <property type="match status" value="1"/>
</dbReference>
<dbReference type="InterPro" id="IPR044160">
    <property type="entry name" value="TGD4-like"/>
</dbReference>
<evidence type="ECO:0000313" key="2">
    <source>
        <dbReference type="Proteomes" id="UP001141552"/>
    </source>
</evidence>
<evidence type="ECO:0000313" key="1">
    <source>
        <dbReference type="EMBL" id="KAJ4836017.1"/>
    </source>
</evidence>
<dbReference type="EMBL" id="JAKUCV010004246">
    <property type="protein sequence ID" value="KAJ4836017.1"/>
    <property type="molecule type" value="Genomic_DNA"/>
</dbReference>
<comment type="caution">
    <text evidence="1">The sequence shown here is derived from an EMBL/GenBank/DDBJ whole genome shotgun (WGS) entry which is preliminary data.</text>
</comment>
<sequence>MKKLRWAMEEGGFWETDMSTPRTLEGEARAVAGETLPLGLSRGERLSRPKQIDFFQRFMAAPFLPSYSPPPHHGFSLQRLLPLPFFPSSWFTTLLAQFNLQKFASSLKKNGALHPSQNSSSSSRWDTIKNHLRDPSLYALGLCSELSLTPDDTLLFSSDLYGDPNIPTRYKAVFHHKACRPSFLSHFSPLHNLMAEAVWPGLFADQAGNYWDVPFSWSIDLGSAAPQSEGPSYHLSMHQNSGCPKQLDFQGHQSSSIPPALLPGISVKTAFAFKKNFHIWRSKAPKLKRVQPFDLLLSNPHISASAIIGAAASAYFGDNSVRSQPVDEFPHCQGLRLHSPATKSALLADLFSSVSFTAQHGNFQRLFLDLTRVQARLDISSGSKFVSSATRIAQDLLNSQQPNFEAVQAICPAVTLSLQQQIAGPFSFRADCGVAYDWKNRDLQLRLDDPVFAIEYALHVLGSAKATAWYSPKQREFMMELRFFET</sequence>
<reference evidence="1" key="2">
    <citation type="journal article" date="2023" name="Plants (Basel)">
        <title>Annotation of the Turnera subulata (Passifloraceae) Draft Genome Reveals the S-Locus Evolved after the Divergence of Turneroideae from Passifloroideae in a Stepwise Manner.</title>
        <authorList>
            <person name="Henning P.M."/>
            <person name="Roalson E.H."/>
            <person name="Mir W."/>
            <person name="McCubbin A.G."/>
            <person name="Shore J.S."/>
        </authorList>
    </citation>
    <scope>NUCLEOTIDE SEQUENCE</scope>
    <source>
        <strain evidence="1">F60SS</strain>
    </source>
</reference>
<dbReference type="GO" id="GO:1990052">
    <property type="term" value="P:ER to chloroplast lipid transport"/>
    <property type="evidence" value="ECO:0007669"/>
    <property type="project" value="InterPro"/>
</dbReference>
<name>A0A9Q0FSY5_9ROSI</name>
<dbReference type="OrthoDB" id="512148at2759"/>
<accession>A0A9Q0FSY5</accession>
<gene>
    <name evidence="1" type="ORF">Tsubulata_033320</name>
</gene>
<keyword evidence="2" id="KW-1185">Reference proteome</keyword>
<dbReference type="Proteomes" id="UP001141552">
    <property type="component" value="Unassembled WGS sequence"/>
</dbReference>
<dbReference type="GO" id="GO:0070300">
    <property type="term" value="F:phosphatidic acid binding"/>
    <property type="evidence" value="ECO:0007669"/>
    <property type="project" value="InterPro"/>
</dbReference>
<proteinExistence type="predicted"/>
<dbReference type="AlphaFoldDB" id="A0A9Q0FSY5"/>
<evidence type="ECO:0008006" key="3">
    <source>
        <dbReference type="Google" id="ProtNLM"/>
    </source>
</evidence>